<evidence type="ECO:0000259" key="1">
    <source>
        <dbReference type="SMART" id="SM00235"/>
    </source>
</evidence>
<sequence length="742" mass="80770">MPFLKTIPIDELERMLLDPQVPDHEIRPYLMPDSSASSAFAPRVRVNPSRIAGVGPSQGVRPQSALLLNALNAADRWRRQRRYRDRLPGWTGPRIVSEGDSWFQYPFLLDDVVDQLDTDFAIFSLDGAGDTLADYLKQDELVSAVLTEKPDAVMLSGGGNDLLGGGRIRHVVEPFAPGRPVESYLQAAFDRRLEEVLDDYQRVLSGLAAAAPDTPVFIHSYAHAVPNSGRWLGDPLASRGIIDRGLQRDIVRLIVDRFHAGLEALLADPVFGRRVTLVDCRDAVAGDLWYDELHPKDEGFAAVAARFRSAMAVVGPRRSSRGVIASGLPATVGAGAAAREQSPAGDAVLALASTFDETVLCRELGRQMTLASGDGDRASTPPGVLLNMPASSIDGASDALYLLGRRVLARMHREVQRLLCGNERVDQEDRAALRSAFDLGQGAVAASLAGLLAGSGFGLPAVAAAIVASILVRRFARSGWEEVCLAWGEQLAPGGNARPRPAGMIAALEVEEVAMATNEQHFCICMTKTNVAMGEKAAVLDPTKWNPQDVIRVRFLEGSQALRDRVKAVAEEWVSNGMANLTFDWIDQGDAEIRIAFVQGNGSWSYLGTDCRQITDQNEPTMNYGWLTDQSTDADVRRVVLHEFGHALGLIHEHQNPEGGIVWNEPAVIADLSGPPNNWSLAQIRENVLKHYDPSVISGSDLDPHSIMMYPIPDAWTVGDFSTGFNDDLSDIDREVIRQAYP</sequence>
<dbReference type="SUPFAM" id="SSF55486">
    <property type="entry name" value="Metalloproteases ('zincins'), catalytic domain"/>
    <property type="match status" value="1"/>
</dbReference>
<accession>A0A9X1P310</accession>
<dbReference type="AlphaFoldDB" id="A0A9X1P310"/>
<dbReference type="Proteomes" id="UP001139035">
    <property type="component" value="Unassembled WGS sequence"/>
</dbReference>
<proteinExistence type="predicted"/>
<dbReference type="GO" id="GO:0008237">
    <property type="term" value="F:metallopeptidase activity"/>
    <property type="evidence" value="ECO:0007669"/>
    <property type="project" value="InterPro"/>
</dbReference>
<dbReference type="InterPro" id="IPR036514">
    <property type="entry name" value="SGNH_hydro_sf"/>
</dbReference>
<protein>
    <submittedName>
        <fullName evidence="2">GDSL-type esterase/lipase family protein</fullName>
    </submittedName>
</protein>
<dbReference type="CDD" id="cd04327">
    <property type="entry name" value="ZnMc_MMP_like_3"/>
    <property type="match status" value="1"/>
</dbReference>
<evidence type="ECO:0000313" key="2">
    <source>
        <dbReference type="EMBL" id="MCE7029390.1"/>
    </source>
</evidence>
<dbReference type="SMART" id="SM00235">
    <property type="entry name" value="ZnMc"/>
    <property type="match status" value="1"/>
</dbReference>
<name>A0A9X1P310_9HYPH</name>
<dbReference type="GO" id="GO:0006508">
    <property type="term" value="P:proteolysis"/>
    <property type="evidence" value="ECO:0007669"/>
    <property type="project" value="InterPro"/>
</dbReference>
<dbReference type="RefSeq" id="WP_233720385.1">
    <property type="nucleotide sequence ID" value="NZ_JAJUWU010000016.1"/>
</dbReference>
<evidence type="ECO:0000313" key="3">
    <source>
        <dbReference type="Proteomes" id="UP001139035"/>
    </source>
</evidence>
<reference evidence="2" key="1">
    <citation type="submission" date="2022-01" db="EMBL/GenBank/DDBJ databases">
        <title>Jiella avicenniae sp. nov., a novel endophytic bacterium isolated from bark of Avicennia marina.</title>
        <authorList>
            <person name="Tuo L."/>
        </authorList>
    </citation>
    <scope>NUCLEOTIDE SEQUENCE</scope>
    <source>
        <strain evidence="2">CBK1P-4</strain>
    </source>
</reference>
<dbReference type="InterPro" id="IPR006026">
    <property type="entry name" value="Peptidase_Metallo"/>
</dbReference>
<dbReference type="Pfam" id="PF13472">
    <property type="entry name" value="Lipase_GDSL_2"/>
    <property type="match status" value="1"/>
</dbReference>
<feature type="domain" description="Peptidase metallopeptidase" evidence="1">
    <location>
        <begin position="541"/>
        <end position="694"/>
    </location>
</feature>
<dbReference type="GO" id="GO:0016788">
    <property type="term" value="F:hydrolase activity, acting on ester bonds"/>
    <property type="evidence" value="ECO:0007669"/>
    <property type="project" value="UniProtKB-ARBA"/>
</dbReference>
<keyword evidence="3" id="KW-1185">Reference proteome</keyword>
<dbReference type="GO" id="GO:0008270">
    <property type="term" value="F:zinc ion binding"/>
    <property type="evidence" value="ECO:0007669"/>
    <property type="project" value="InterPro"/>
</dbReference>
<gene>
    <name evidence="2" type="ORF">LZD57_15465</name>
</gene>
<dbReference type="EMBL" id="JAJUWU010000016">
    <property type="protein sequence ID" value="MCE7029390.1"/>
    <property type="molecule type" value="Genomic_DNA"/>
</dbReference>
<organism evidence="2 3">
    <name type="scientific">Jiella avicenniae</name>
    <dbReference type="NCBI Taxonomy" id="2907202"/>
    <lineage>
        <taxon>Bacteria</taxon>
        <taxon>Pseudomonadati</taxon>
        <taxon>Pseudomonadota</taxon>
        <taxon>Alphaproteobacteria</taxon>
        <taxon>Hyphomicrobiales</taxon>
        <taxon>Aurantimonadaceae</taxon>
        <taxon>Jiella</taxon>
    </lineage>
</organism>
<dbReference type="InterPro" id="IPR013830">
    <property type="entry name" value="SGNH_hydro"/>
</dbReference>
<dbReference type="Gene3D" id="3.40.390.10">
    <property type="entry name" value="Collagenase (Catalytic Domain)"/>
    <property type="match status" value="1"/>
</dbReference>
<comment type="caution">
    <text evidence="2">The sequence shown here is derived from an EMBL/GenBank/DDBJ whole genome shotgun (WGS) entry which is preliminary data.</text>
</comment>
<dbReference type="Gene3D" id="3.40.50.1110">
    <property type="entry name" value="SGNH hydrolase"/>
    <property type="match status" value="1"/>
</dbReference>
<dbReference type="SUPFAM" id="SSF52266">
    <property type="entry name" value="SGNH hydrolase"/>
    <property type="match status" value="1"/>
</dbReference>
<dbReference type="InterPro" id="IPR024079">
    <property type="entry name" value="MetalloPept_cat_dom_sf"/>
</dbReference>